<reference evidence="1" key="1">
    <citation type="submission" date="2020-08" db="EMBL/GenBank/DDBJ databases">
        <title>Multicomponent nature underlies the extraordinary mechanical properties of spider dragline silk.</title>
        <authorList>
            <person name="Kono N."/>
            <person name="Nakamura H."/>
            <person name="Mori M."/>
            <person name="Yoshida Y."/>
            <person name="Ohtoshi R."/>
            <person name="Malay A.D."/>
            <person name="Moran D.A.P."/>
            <person name="Tomita M."/>
            <person name="Numata K."/>
            <person name="Arakawa K."/>
        </authorList>
    </citation>
    <scope>NUCLEOTIDE SEQUENCE</scope>
</reference>
<name>A0A8X6JUM7_9ARAC</name>
<dbReference type="OrthoDB" id="6431417at2759"/>
<evidence type="ECO:0000313" key="2">
    <source>
        <dbReference type="EMBL" id="GFY51997.1"/>
    </source>
</evidence>
<evidence type="ECO:0000313" key="3">
    <source>
        <dbReference type="Proteomes" id="UP000886998"/>
    </source>
</evidence>
<evidence type="ECO:0000313" key="1">
    <source>
        <dbReference type="EMBL" id="GFS37775.1"/>
    </source>
</evidence>
<gene>
    <name evidence="1" type="primary">AVEN_246686_1</name>
    <name evidence="2" type="ORF">TNIN_365601</name>
    <name evidence="1" type="ORF">TNIN_431191</name>
</gene>
<dbReference type="EMBL" id="BMAV01008410">
    <property type="protein sequence ID" value="GFY51997.1"/>
    <property type="molecule type" value="Genomic_DNA"/>
</dbReference>
<protein>
    <submittedName>
        <fullName evidence="1">Uncharacterized protein</fullName>
    </submittedName>
</protein>
<dbReference type="Proteomes" id="UP000886998">
    <property type="component" value="Unassembled WGS sequence"/>
</dbReference>
<keyword evidence="3" id="KW-1185">Reference proteome</keyword>
<dbReference type="Pfam" id="PF03564">
    <property type="entry name" value="DUF1759"/>
    <property type="match status" value="1"/>
</dbReference>
<dbReference type="InterPro" id="IPR005312">
    <property type="entry name" value="DUF1759"/>
</dbReference>
<accession>A0A8X6JUM7</accession>
<comment type="caution">
    <text evidence="1">The sequence shown here is derived from an EMBL/GenBank/DDBJ whole genome shotgun (WGS) entry which is preliminary data.</text>
</comment>
<sequence>MSEEQKESIKGKRGRVKGSLIRCTGLSAEESEIIEFEKRYFGLKLEFQDKIDVIDASRSINVSGQNISIAIQTEQSGANFRLPKLNIPVFSGKFEDWINFKDLFVTAVHSQTSLGKIQKFQYLKGLFSDEPASLIKHIPLSNESYEEA</sequence>
<dbReference type="EMBL" id="BMAV01025019">
    <property type="protein sequence ID" value="GFS37775.1"/>
    <property type="molecule type" value="Genomic_DNA"/>
</dbReference>
<proteinExistence type="predicted"/>
<dbReference type="AlphaFoldDB" id="A0A8X6JUM7"/>
<organism evidence="1 3">
    <name type="scientific">Trichonephila inaurata madagascariensis</name>
    <dbReference type="NCBI Taxonomy" id="2747483"/>
    <lineage>
        <taxon>Eukaryota</taxon>
        <taxon>Metazoa</taxon>
        <taxon>Ecdysozoa</taxon>
        <taxon>Arthropoda</taxon>
        <taxon>Chelicerata</taxon>
        <taxon>Arachnida</taxon>
        <taxon>Araneae</taxon>
        <taxon>Araneomorphae</taxon>
        <taxon>Entelegynae</taxon>
        <taxon>Araneoidea</taxon>
        <taxon>Nephilidae</taxon>
        <taxon>Trichonephila</taxon>
        <taxon>Trichonephila inaurata</taxon>
    </lineage>
</organism>